<evidence type="ECO:0000256" key="4">
    <source>
        <dbReference type="ARBA" id="ARBA00023014"/>
    </source>
</evidence>
<evidence type="ECO:0000256" key="2">
    <source>
        <dbReference type="ARBA" id="ARBA00022723"/>
    </source>
</evidence>
<dbReference type="Proteomes" id="UP000287502">
    <property type="component" value="Chromosome"/>
</dbReference>
<dbReference type="CDD" id="cd10551">
    <property type="entry name" value="PsrB"/>
    <property type="match status" value="1"/>
</dbReference>
<dbReference type="InterPro" id="IPR017900">
    <property type="entry name" value="4Fe4S_Fe_S_CS"/>
</dbReference>
<dbReference type="InterPro" id="IPR017896">
    <property type="entry name" value="4Fe4S_Fe-S-bd"/>
</dbReference>
<dbReference type="RefSeq" id="WP_128467153.1">
    <property type="nucleotide sequence ID" value="NZ_CP035108.1"/>
</dbReference>
<dbReference type="PROSITE" id="PS51379">
    <property type="entry name" value="4FE4S_FER_2"/>
    <property type="match status" value="2"/>
</dbReference>
<proteinExistence type="predicted"/>
<dbReference type="AlphaFoldDB" id="A0A3R5Z090"/>
<dbReference type="SUPFAM" id="SSF54862">
    <property type="entry name" value="4Fe-4S ferredoxins"/>
    <property type="match status" value="1"/>
</dbReference>
<evidence type="ECO:0000313" key="6">
    <source>
        <dbReference type="EMBL" id="QAR33868.1"/>
    </source>
</evidence>
<gene>
    <name evidence="6" type="ORF">EP073_10785</name>
</gene>
<keyword evidence="4" id="KW-0411">Iron-sulfur</keyword>
<keyword evidence="7" id="KW-1185">Reference proteome</keyword>
<dbReference type="OrthoDB" id="9810688at2"/>
<dbReference type="EMBL" id="CP035108">
    <property type="protein sequence ID" value="QAR33868.1"/>
    <property type="molecule type" value="Genomic_DNA"/>
</dbReference>
<feature type="domain" description="4Fe-4S ferredoxin-type" evidence="5">
    <location>
        <begin position="3"/>
        <end position="33"/>
    </location>
</feature>
<evidence type="ECO:0000256" key="3">
    <source>
        <dbReference type="ARBA" id="ARBA00023004"/>
    </source>
</evidence>
<evidence type="ECO:0000259" key="5">
    <source>
        <dbReference type="PROSITE" id="PS51379"/>
    </source>
</evidence>
<dbReference type="GO" id="GO:0046872">
    <property type="term" value="F:metal ion binding"/>
    <property type="evidence" value="ECO:0007669"/>
    <property type="project" value="UniProtKB-KW"/>
</dbReference>
<reference evidence="6 7" key="1">
    <citation type="submission" date="2019-01" db="EMBL/GenBank/DDBJ databases">
        <title>Geovibrio thiophilus DSM 11263, complete genome.</title>
        <authorList>
            <person name="Spring S."/>
            <person name="Bunk B."/>
            <person name="Sproer C."/>
        </authorList>
    </citation>
    <scope>NUCLEOTIDE SEQUENCE [LARGE SCALE GENOMIC DNA]</scope>
    <source>
        <strain evidence="6 7">DSM 11263</strain>
    </source>
</reference>
<dbReference type="PANTHER" id="PTHR43177:SF3">
    <property type="entry name" value="PROTEIN NRFC HOMOLOG"/>
    <property type="match status" value="1"/>
</dbReference>
<feature type="domain" description="4Fe-4S ferredoxin-type" evidence="5">
    <location>
        <begin position="80"/>
        <end position="109"/>
    </location>
</feature>
<evidence type="ECO:0000256" key="1">
    <source>
        <dbReference type="ARBA" id="ARBA00022485"/>
    </source>
</evidence>
<keyword evidence="2" id="KW-0479">Metal-binding</keyword>
<accession>A0A3R5Z090</accession>
<organism evidence="6 7">
    <name type="scientific">Geovibrio thiophilus</name>
    <dbReference type="NCBI Taxonomy" id="139438"/>
    <lineage>
        <taxon>Bacteria</taxon>
        <taxon>Pseudomonadati</taxon>
        <taxon>Deferribacterota</taxon>
        <taxon>Deferribacteres</taxon>
        <taxon>Deferribacterales</taxon>
        <taxon>Geovibrionaceae</taxon>
        <taxon>Geovibrio</taxon>
    </lineage>
</organism>
<sequence>MKLVMIMDKRRCYGCNGCTVACKQANATPPGTFYTKTLTEEHGKFPNSKIGYMPLICNHCDDAPCVEVCPTKASKKLADGTVQVTASECIGCKQCMEACPYDARFFNSEDAPTYWGMKGQDAYEKLRSGEHVSGTVDKCTFCAPRREKGLPPACVETCPAIARIFGDLDDPKSEVSKIFRQYKPKPYRPEEGTKPSVFYIE</sequence>
<dbReference type="Pfam" id="PF13247">
    <property type="entry name" value="Fer4_11"/>
    <property type="match status" value="2"/>
</dbReference>
<dbReference type="Gene3D" id="3.30.70.20">
    <property type="match status" value="2"/>
</dbReference>
<protein>
    <submittedName>
        <fullName evidence="6">4Fe-4S dicluster domain-containing protein</fullName>
    </submittedName>
</protein>
<dbReference type="InterPro" id="IPR050954">
    <property type="entry name" value="ET_IronSulfur_Cluster-Binding"/>
</dbReference>
<keyword evidence="3" id="KW-0408">Iron</keyword>
<keyword evidence="1" id="KW-0004">4Fe-4S</keyword>
<dbReference type="KEGG" id="gtl:EP073_10785"/>
<dbReference type="PROSITE" id="PS00198">
    <property type="entry name" value="4FE4S_FER_1"/>
    <property type="match status" value="1"/>
</dbReference>
<name>A0A3R5Z090_9BACT</name>
<dbReference type="GO" id="GO:0051539">
    <property type="term" value="F:4 iron, 4 sulfur cluster binding"/>
    <property type="evidence" value="ECO:0007669"/>
    <property type="project" value="UniProtKB-KW"/>
</dbReference>
<evidence type="ECO:0000313" key="7">
    <source>
        <dbReference type="Proteomes" id="UP000287502"/>
    </source>
</evidence>
<dbReference type="PANTHER" id="PTHR43177">
    <property type="entry name" value="PROTEIN NRFC"/>
    <property type="match status" value="1"/>
</dbReference>